<reference evidence="3" key="1">
    <citation type="submission" date="2016-10" db="EMBL/GenBank/DDBJ databases">
        <authorList>
            <person name="Varghese N."/>
        </authorList>
    </citation>
    <scope>NUCLEOTIDE SEQUENCE [LARGE SCALE GENOMIC DNA]</scope>
    <source>
        <strain evidence="3">DSM 44719</strain>
    </source>
</reference>
<dbReference type="Pfam" id="PF01740">
    <property type="entry name" value="STAS"/>
    <property type="match status" value="1"/>
</dbReference>
<dbReference type="PROSITE" id="PS50801">
    <property type="entry name" value="STAS"/>
    <property type="match status" value="1"/>
</dbReference>
<organism evidence="2 3">
    <name type="scientific">Rhodococcus jostii</name>
    <dbReference type="NCBI Taxonomy" id="132919"/>
    <lineage>
        <taxon>Bacteria</taxon>
        <taxon>Bacillati</taxon>
        <taxon>Actinomycetota</taxon>
        <taxon>Actinomycetes</taxon>
        <taxon>Mycobacteriales</taxon>
        <taxon>Nocardiaceae</taxon>
        <taxon>Rhodococcus</taxon>
    </lineage>
</organism>
<dbReference type="InterPro" id="IPR036513">
    <property type="entry name" value="STAS_dom_sf"/>
</dbReference>
<feature type="domain" description="STAS" evidence="1">
    <location>
        <begin position="52"/>
        <end position="150"/>
    </location>
</feature>
<dbReference type="CDD" id="cd07043">
    <property type="entry name" value="STAS_anti-anti-sigma_factors"/>
    <property type="match status" value="1"/>
</dbReference>
<protein>
    <submittedName>
        <fullName evidence="2">Anti-anti-sigma factor</fullName>
    </submittedName>
</protein>
<gene>
    <name evidence="2" type="ORF">SAMN04490220_3572</name>
</gene>
<dbReference type="Gene3D" id="3.30.750.24">
    <property type="entry name" value="STAS domain"/>
    <property type="match status" value="1"/>
</dbReference>
<dbReference type="AlphaFoldDB" id="A0A1H4Y6G9"/>
<dbReference type="GO" id="GO:0043856">
    <property type="term" value="F:anti-sigma factor antagonist activity"/>
    <property type="evidence" value="ECO:0007669"/>
    <property type="project" value="TreeGrafter"/>
</dbReference>
<proteinExistence type="predicted"/>
<dbReference type="Proteomes" id="UP000183407">
    <property type="component" value="Unassembled WGS sequence"/>
</dbReference>
<dbReference type="PANTHER" id="PTHR33495:SF2">
    <property type="entry name" value="ANTI-SIGMA FACTOR ANTAGONIST TM_1081-RELATED"/>
    <property type="match status" value="1"/>
</dbReference>
<evidence type="ECO:0000313" key="3">
    <source>
        <dbReference type="Proteomes" id="UP000183407"/>
    </source>
</evidence>
<dbReference type="InterPro" id="IPR002645">
    <property type="entry name" value="STAS_dom"/>
</dbReference>
<accession>A0A1H4Y6G9</accession>
<dbReference type="EMBL" id="FNTL01000004">
    <property type="protein sequence ID" value="SED12594.1"/>
    <property type="molecule type" value="Genomic_DNA"/>
</dbReference>
<dbReference type="PANTHER" id="PTHR33495">
    <property type="entry name" value="ANTI-SIGMA FACTOR ANTAGONIST TM_1081-RELATED-RELATED"/>
    <property type="match status" value="1"/>
</dbReference>
<sequence>MSVGAGVPEPELACSGTEFGTGYTPRVTLSAVGSAPTRCASAEFTSERLGSGVVLVGVRGEIDLFSAPVFRDYVCTQISPEGQFILDMSKVDFIGTAGLSVLDTVHARNVRDGRTWAMICGRPVYRLLRAAGQESSYPCFASVDSALGAWHGRTA</sequence>
<name>A0A1H4Y6G9_RHOJO</name>
<evidence type="ECO:0000259" key="1">
    <source>
        <dbReference type="PROSITE" id="PS50801"/>
    </source>
</evidence>
<evidence type="ECO:0000313" key="2">
    <source>
        <dbReference type="EMBL" id="SED12594.1"/>
    </source>
</evidence>
<dbReference type="SUPFAM" id="SSF52091">
    <property type="entry name" value="SpoIIaa-like"/>
    <property type="match status" value="1"/>
</dbReference>